<feature type="region of interest" description="Disordered" evidence="1">
    <location>
        <begin position="36"/>
        <end position="71"/>
    </location>
</feature>
<dbReference type="AlphaFoldDB" id="A0A1D1VK43"/>
<organism evidence="2 3">
    <name type="scientific">Ramazzottius varieornatus</name>
    <name type="common">Water bear</name>
    <name type="synonym">Tardigrade</name>
    <dbReference type="NCBI Taxonomy" id="947166"/>
    <lineage>
        <taxon>Eukaryota</taxon>
        <taxon>Metazoa</taxon>
        <taxon>Ecdysozoa</taxon>
        <taxon>Tardigrada</taxon>
        <taxon>Eutardigrada</taxon>
        <taxon>Parachela</taxon>
        <taxon>Hypsibioidea</taxon>
        <taxon>Ramazzottiidae</taxon>
        <taxon>Ramazzottius</taxon>
    </lineage>
</organism>
<reference evidence="2 3" key="1">
    <citation type="journal article" date="2016" name="Nat. Commun.">
        <title>Extremotolerant tardigrade genome and improved radiotolerance of human cultured cells by tardigrade-unique protein.</title>
        <authorList>
            <person name="Hashimoto T."/>
            <person name="Horikawa D.D."/>
            <person name="Saito Y."/>
            <person name="Kuwahara H."/>
            <person name="Kozuka-Hata H."/>
            <person name="Shin-I T."/>
            <person name="Minakuchi Y."/>
            <person name="Ohishi K."/>
            <person name="Motoyama A."/>
            <person name="Aizu T."/>
            <person name="Enomoto A."/>
            <person name="Kondo K."/>
            <person name="Tanaka S."/>
            <person name="Hara Y."/>
            <person name="Koshikawa S."/>
            <person name="Sagara H."/>
            <person name="Miura T."/>
            <person name="Yokobori S."/>
            <person name="Miyagawa K."/>
            <person name="Suzuki Y."/>
            <person name="Kubo T."/>
            <person name="Oyama M."/>
            <person name="Kohara Y."/>
            <person name="Fujiyama A."/>
            <person name="Arakawa K."/>
            <person name="Katayama T."/>
            <person name="Toyoda A."/>
            <person name="Kunieda T."/>
        </authorList>
    </citation>
    <scope>NUCLEOTIDE SEQUENCE [LARGE SCALE GENOMIC DNA]</scope>
    <source>
        <strain evidence="2 3">YOKOZUNA-1</strain>
    </source>
</reference>
<sequence>MVANAFREKKDLEVYEEDPCTAVDDSLRPVDINVMDRGKEQAGDVDPTVRYEGGEHRAADVNEEKKRHLRS</sequence>
<evidence type="ECO:0000313" key="2">
    <source>
        <dbReference type="EMBL" id="GAV01980.1"/>
    </source>
</evidence>
<gene>
    <name evidence="2" type="primary">RvY_12602-1</name>
    <name evidence="2" type="synonym">RvY_12602.1</name>
    <name evidence="2" type="ORF">RvY_12602</name>
</gene>
<dbReference type="EMBL" id="BDGG01000007">
    <property type="protein sequence ID" value="GAV01980.1"/>
    <property type="molecule type" value="Genomic_DNA"/>
</dbReference>
<keyword evidence="3" id="KW-1185">Reference proteome</keyword>
<dbReference type="Proteomes" id="UP000186922">
    <property type="component" value="Unassembled WGS sequence"/>
</dbReference>
<comment type="caution">
    <text evidence="2">The sequence shown here is derived from an EMBL/GenBank/DDBJ whole genome shotgun (WGS) entry which is preliminary data.</text>
</comment>
<name>A0A1D1VK43_RAMVA</name>
<evidence type="ECO:0000256" key="1">
    <source>
        <dbReference type="SAM" id="MobiDB-lite"/>
    </source>
</evidence>
<accession>A0A1D1VK43</accession>
<protein>
    <submittedName>
        <fullName evidence="2">Uncharacterized protein</fullName>
    </submittedName>
</protein>
<proteinExistence type="predicted"/>
<evidence type="ECO:0000313" key="3">
    <source>
        <dbReference type="Proteomes" id="UP000186922"/>
    </source>
</evidence>